<dbReference type="AlphaFoldDB" id="A0A226EXU1"/>
<feature type="compositionally biased region" description="Low complexity" evidence="1">
    <location>
        <begin position="88"/>
        <end position="104"/>
    </location>
</feature>
<protein>
    <submittedName>
        <fullName evidence="2">Neuroblast differentiation-associated protein AHNAK</fullName>
    </submittedName>
</protein>
<evidence type="ECO:0000256" key="1">
    <source>
        <dbReference type="SAM" id="MobiDB-lite"/>
    </source>
</evidence>
<evidence type="ECO:0000313" key="2">
    <source>
        <dbReference type="EMBL" id="OXA61651.1"/>
    </source>
</evidence>
<feature type="region of interest" description="Disordered" evidence="1">
    <location>
        <begin position="63"/>
        <end position="134"/>
    </location>
</feature>
<comment type="caution">
    <text evidence="2">The sequence shown here is derived from an EMBL/GenBank/DDBJ whole genome shotgun (WGS) entry which is preliminary data.</text>
</comment>
<dbReference type="Proteomes" id="UP000198287">
    <property type="component" value="Unassembled WGS sequence"/>
</dbReference>
<accession>A0A226EXU1</accession>
<feature type="compositionally biased region" description="Polar residues" evidence="1">
    <location>
        <begin position="105"/>
        <end position="115"/>
    </location>
</feature>
<proteinExistence type="predicted"/>
<keyword evidence="3" id="KW-1185">Reference proteome</keyword>
<dbReference type="EMBL" id="LNIX01000001">
    <property type="protein sequence ID" value="OXA61651.1"/>
    <property type="molecule type" value="Genomic_DNA"/>
</dbReference>
<reference evidence="2 3" key="1">
    <citation type="submission" date="2015-12" db="EMBL/GenBank/DDBJ databases">
        <title>The genome of Folsomia candida.</title>
        <authorList>
            <person name="Faddeeva A."/>
            <person name="Derks M.F."/>
            <person name="Anvar Y."/>
            <person name="Smit S."/>
            <person name="Van Straalen N."/>
            <person name="Roelofs D."/>
        </authorList>
    </citation>
    <scope>NUCLEOTIDE SEQUENCE [LARGE SCALE GENOMIC DNA]</scope>
    <source>
        <strain evidence="2 3">VU population</strain>
        <tissue evidence="2">Whole body</tissue>
    </source>
</reference>
<name>A0A226EXU1_FOLCA</name>
<sequence length="232" mass="25970">MGKFQPNGLKTHRERGKMRINPVAGSLFLTRWRNLWKQVAKFQLRKVLKWKKVEMGNIKSRFSKRPNVDAPRRNVNAGSPRVETNVEAAPSSAKAPSPSVKGPSTSVEAPSTSVEGPSLRAKAPLPVPRIGDWPLSPEDQKLLRDYLDSLPTTYHFVDSRPSTSYERYCKEQGTGDNSVDPRSPTSEYNRTPVPSGEGDASTGDEEEPSECADQLRQTMWISCFVILVYEEH</sequence>
<organism evidence="2 3">
    <name type="scientific">Folsomia candida</name>
    <name type="common">Springtail</name>
    <dbReference type="NCBI Taxonomy" id="158441"/>
    <lineage>
        <taxon>Eukaryota</taxon>
        <taxon>Metazoa</taxon>
        <taxon>Ecdysozoa</taxon>
        <taxon>Arthropoda</taxon>
        <taxon>Hexapoda</taxon>
        <taxon>Collembola</taxon>
        <taxon>Entomobryomorpha</taxon>
        <taxon>Isotomoidea</taxon>
        <taxon>Isotomidae</taxon>
        <taxon>Proisotominae</taxon>
        <taxon>Folsomia</taxon>
    </lineage>
</organism>
<gene>
    <name evidence="2" type="ORF">Fcan01_03827</name>
</gene>
<feature type="region of interest" description="Disordered" evidence="1">
    <location>
        <begin position="162"/>
        <end position="212"/>
    </location>
</feature>
<evidence type="ECO:0000313" key="3">
    <source>
        <dbReference type="Proteomes" id="UP000198287"/>
    </source>
</evidence>